<dbReference type="Proteomes" id="UP001500622">
    <property type="component" value="Unassembled WGS sequence"/>
</dbReference>
<dbReference type="SUPFAM" id="SSF53067">
    <property type="entry name" value="Actin-like ATPase domain"/>
    <property type="match status" value="1"/>
</dbReference>
<dbReference type="PANTHER" id="PTHR18964">
    <property type="entry name" value="ROK (REPRESSOR, ORF, KINASE) FAMILY"/>
    <property type="match status" value="1"/>
</dbReference>
<organism evidence="2 3">
    <name type="scientific">Georgenia halophila</name>
    <dbReference type="NCBI Taxonomy" id="620889"/>
    <lineage>
        <taxon>Bacteria</taxon>
        <taxon>Bacillati</taxon>
        <taxon>Actinomycetota</taxon>
        <taxon>Actinomycetes</taxon>
        <taxon>Micrococcales</taxon>
        <taxon>Bogoriellaceae</taxon>
        <taxon>Georgenia</taxon>
    </lineage>
</organism>
<dbReference type="PANTHER" id="PTHR18964:SF149">
    <property type="entry name" value="BIFUNCTIONAL UDP-N-ACETYLGLUCOSAMINE 2-EPIMERASE_N-ACETYLMANNOSAMINE KINASE"/>
    <property type="match status" value="1"/>
</dbReference>
<dbReference type="EMBL" id="BAABGN010000009">
    <property type="protein sequence ID" value="GAA4424584.1"/>
    <property type="molecule type" value="Genomic_DNA"/>
</dbReference>
<dbReference type="InterPro" id="IPR043129">
    <property type="entry name" value="ATPase_NBD"/>
</dbReference>
<dbReference type="InterPro" id="IPR000600">
    <property type="entry name" value="ROK"/>
</dbReference>
<keyword evidence="3" id="KW-1185">Reference proteome</keyword>
<protein>
    <submittedName>
        <fullName evidence="2">ROK family protein</fullName>
    </submittedName>
</protein>
<accession>A0ABP8L956</accession>
<dbReference type="Gene3D" id="3.30.420.40">
    <property type="match status" value="2"/>
</dbReference>
<evidence type="ECO:0000256" key="1">
    <source>
        <dbReference type="ARBA" id="ARBA00006479"/>
    </source>
</evidence>
<proteinExistence type="inferred from homology"/>
<comment type="caution">
    <text evidence="2">The sequence shown here is derived from an EMBL/GenBank/DDBJ whole genome shotgun (WGS) entry which is preliminary data.</text>
</comment>
<evidence type="ECO:0000313" key="2">
    <source>
        <dbReference type="EMBL" id="GAA4424584.1"/>
    </source>
</evidence>
<sequence length="324" mass="32839">MGATSPPVLALDIGGTKLAAAVVTADGRTHSLRIVPTRREQGPDTVITRLLEVGRRVLDDVGTAVAAVGVACGGPLDATSGVLLRPPHLPGWVDVPIGNRVSEAFGVPSSLENDATAAALAEHRFGTGRGTSTMVYLTVSTGVGGGVVVHGRLHRGAALNGGELGHLMVRRGGRRCTCGRTGCVEAYAAGSSIAERAAEALASGADGHEASLLRASDTPTAEDIARAARAGDPLARSLWADAVDALGSAVTDLVNVFEPELVVLGGGVVRSGEQLLAPVRRIVADEAMGPAGRAVRIRAAALGEEVCVVGAAAVAQDMLEDVRV</sequence>
<comment type="similarity">
    <text evidence="1">Belongs to the ROK (NagC/XylR) family.</text>
</comment>
<dbReference type="PROSITE" id="PS01125">
    <property type="entry name" value="ROK"/>
    <property type="match status" value="1"/>
</dbReference>
<dbReference type="RefSeq" id="WP_345216251.1">
    <property type="nucleotide sequence ID" value="NZ_BAABGN010000009.1"/>
</dbReference>
<dbReference type="InterPro" id="IPR049874">
    <property type="entry name" value="ROK_cs"/>
</dbReference>
<dbReference type="Pfam" id="PF00480">
    <property type="entry name" value="ROK"/>
    <property type="match status" value="1"/>
</dbReference>
<name>A0ABP8L956_9MICO</name>
<gene>
    <name evidence="2" type="ORF">GCM10023169_21380</name>
</gene>
<reference evidence="3" key="1">
    <citation type="journal article" date="2019" name="Int. J. Syst. Evol. Microbiol.">
        <title>The Global Catalogue of Microorganisms (GCM) 10K type strain sequencing project: providing services to taxonomists for standard genome sequencing and annotation.</title>
        <authorList>
            <consortium name="The Broad Institute Genomics Platform"/>
            <consortium name="The Broad Institute Genome Sequencing Center for Infectious Disease"/>
            <person name="Wu L."/>
            <person name="Ma J."/>
        </authorList>
    </citation>
    <scope>NUCLEOTIDE SEQUENCE [LARGE SCALE GENOMIC DNA]</scope>
    <source>
        <strain evidence="3">JCM 17810</strain>
    </source>
</reference>
<evidence type="ECO:0000313" key="3">
    <source>
        <dbReference type="Proteomes" id="UP001500622"/>
    </source>
</evidence>